<accession>A0A0N4V112</accession>
<reference evidence="1 2" key="2">
    <citation type="submission" date="2018-10" db="EMBL/GenBank/DDBJ databases">
        <authorList>
            <consortium name="Pathogen Informatics"/>
        </authorList>
    </citation>
    <scope>NUCLEOTIDE SEQUENCE [LARGE SCALE GENOMIC DNA]</scope>
</reference>
<gene>
    <name evidence="1" type="ORF">EVEC_LOCUS3332</name>
</gene>
<evidence type="ECO:0000313" key="1">
    <source>
        <dbReference type="EMBL" id="VDD88189.1"/>
    </source>
</evidence>
<dbReference type="STRING" id="51028.A0A0N4V112"/>
<name>A0A0N4V112_ENTVE</name>
<reference evidence="3" key="1">
    <citation type="submission" date="2017-02" db="UniProtKB">
        <authorList>
            <consortium name="WormBaseParasite"/>
        </authorList>
    </citation>
    <scope>IDENTIFICATION</scope>
</reference>
<sequence>MQNVSGLVIKKYFKILSSHYQHSLLITPAVKNVFRNKCQQTISALERERRAIMCPPQCFGSCMNNQQCMQYSPSMVCIQACCCPIQVDLSTACDGAAAVAMCINGLCGQGWFCTARNFCCRCQSGAEAGPCVNQQCPAGYACNTNNFCCPLGSGSVLGPCVNGQCPTGYVCGAGNLCYANP</sequence>
<keyword evidence="2" id="KW-1185">Reference proteome</keyword>
<organism evidence="3">
    <name type="scientific">Enterobius vermicularis</name>
    <name type="common">Human pinworm</name>
    <dbReference type="NCBI Taxonomy" id="51028"/>
    <lineage>
        <taxon>Eukaryota</taxon>
        <taxon>Metazoa</taxon>
        <taxon>Ecdysozoa</taxon>
        <taxon>Nematoda</taxon>
        <taxon>Chromadorea</taxon>
        <taxon>Rhabditida</taxon>
        <taxon>Spirurina</taxon>
        <taxon>Oxyuridomorpha</taxon>
        <taxon>Oxyuroidea</taxon>
        <taxon>Oxyuridae</taxon>
        <taxon>Enterobius</taxon>
    </lineage>
</organism>
<dbReference type="AlphaFoldDB" id="A0A0N4V112"/>
<dbReference type="Proteomes" id="UP000274131">
    <property type="component" value="Unassembled WGS sequence"/>
</dbReference>
<dbReference type="PANTHER" id="PTHR34150">
    <property type="entry name" value="PROTEIN CBG08832-RELATED"/>
    <property type="match status" value="1"/>
</dbReference>
<dbReference type="WBParaSite" id="EVEC_0000362401-mRNA-1">
    <property type="protein sequence ID" value="EVEC_0000362401-mRNA-1"/>
    <property type="gene ID" value="EVEC_0000362401"/>
</dbReference>
<protein>
    <submittedName>
        <fullName evidence="3">CC domain-containing protein</fullName>
    </submittedName>
</protein>
<evidence type="ECO:0000313" key="3">
    <source>
        <dbReference type="WBParaSite" id="EVEC_0000362401-mRNA-1"/>
    </source>
</evidence>
<evidence type="ECO:0000313" key="2">
    <source>
        <dbReference type="Proteomes" id="UP000274131"/>
    </source>
</evidence>
<dbReference type="EMBL" id="UXUI01007568">
    <property type="protein sequence ID" value="VDD88189.1"/>
    <property type="molecule type" value="Genomic_DNA"/>
</dbReference>
<proteinExistence type="predicted"/>
<dbReference type="PANTHER" id="PTHR34150:SF12">
    <property type="entry name" value="CC DOMAIN-CONTAINING PROTEIN"/>
    <property type="match status" value="1"/>
</dbReference>
<dbReference type="OrthoDB" id="10009287at2759"/>